<feature type="transmembrane region" description="Helical" evidence="13">
    <location>
        <begin position="280"/>
        <end position="297"/>
    </location>
</feature>
<dbReference type="AlphaFoldDB" id="A0A6A6IHU2"/>
<feature type="transmembrane region" description="Helical" evidence="13">
    <location>
        <begin position="130"/>
        <end position="154"/>
    </location>
</feature>
<evidence type="ECO:0000256" key="10">
    <source>
        <dbReference type="ARBA" id="ARBA00023065"/>
    </source>
</evidence>
<dbReference type="InterPro" id="IPR013112">
    <property type="entry name" value="FAD-bd_8"/>
</dbReference>
<keyword evidence="11 13" id="KW-0472">Membrane</keyword>
<dbReference type="GeneID" id="54582189"/>
<dbReference type="SUPFAM" id="SSF52343">
    <property type="entry name" value="Ferredoxin reductase-like, C-terminal NADP-linked domain"/>
    <property type="match status" value="1"/>
</dbReference>
<evidence type="ECO:0000313" key="17">
    <source>
        <dbReference type="Proteomes" id="UP000800094"/>
    </source>
</evidence>
<evidence type="ECO:0000256" key="9">
    <source>
        <dbReference type="ARBA" id="ARBA00023002"/>
    </source>
</evidence>
<feature type="transmembrane region" description="Helical" evidence="13">
    <location>
        <begin position="253"/>
        <end position="273"/>
    </location>
</feature>
<keyword evidence="10" id="KW-0406">Ion transport</keyword>
<dbReference type="Pfam" id="PF01794">
    <property type="entry name" value="Ferric_reduct"/>
    <property type="match status" value="1"/>
</dbReference>
<evidence type="ECO:0000256" key="13">
    <source>
        <dbReference type="SAM" id="Phobius"/>
    </source>
</evidence>
<keyword evidence="7" id="KW-0249">Electron transport</keyword>
<feature type="transmembrane region" description="Helical" evidence="13">
    <location>
        <begin position="72"/>
        <end position="90"/>
    </location>
</feature>
<keyword evidence="8 13" id="KW-1133">Transmembrane helix</keyword>
<organism evidence="16 17">
    <name type="scientific">Trematosphaeria pertusa</name>
    <dbReference type="NCBI Taxonomy" id="390896"/>
    <lineage>
        <taxon>Eukaryota</taxon>
        <taxon>Fungi</taxon>
        <taxon>Dikarya</taxon>
        <taxon>Ascomycota</taxon>
        <taxon>Pezizomycotina</taxon>
        <taxon>Dothideomycetes</taxon>
        <taxon>Pleosporomycetidae</taxon>
        <taxon>Pleosporales</taxon>
        <taxon>Massarineae</taxon>
        <taxon>Trematosphaeriaceae</taxon>
        <taxon>Trematosphaeria</taxon>
    </lineage>
</organism>
<dbReference type="EC" id="1.16.1.9" evidence="3"/>
<dbReference type="Pfam" id="PF08022">
    <property type="entry name" value="FAD_binding_8"/>
    <property type="match status" value="1"/>
</dbReference>
<evidence type="ECO:0000259" key="15">
    <source>
        <dbReference type="PROSITE" id="PS51384"/>
    </source>
</evidence>
<evidence type="ECO:0000313" key="16">
    <source>
        <dbReference type="EMBL" id="KAF2250185.1"/>
    </source>
</evidence>
<accession>A0A6A6IHU2</accession>
<dbReference type="GO" id="GO:0005886">
    <property type="term" value="C:plasma membrane"/>
    <property type="evidence" value="ECO:0007669"/>
    <property type="project" value="UniProtKB-SubCell"/>
</dbReference>
<dbReference type="PANTHER" id="PTHR32361">
    <property type="entry name" value="FERRIC/CUPRIC REDUCTASE TRANSMEMBRANE COMPONENT"/>
    <property type="match status" value="1"/>
</dbReference>
<dbReference type="GO" id="GO:0006879">
    <property type="term" value="P:intracellular iron ion homeostasis"/>
    <property type="evidence" value="ECO:0007669"/>
    <property type="project" value="TreeGrafter"/>
</dbReference>
<feature type="domain" description="FAD-binding FR-type" evidence="15">
    <location>
        <begin position="336"/>
        <end position="452"/>
    </location>
</feature>
<dbReference type="SFLD" id="SFLDS00052">
    <property type="entry name" value="Ferric_Reductase_Domain"/>
    <property type="match status" value="1"/>
</dbReference>
<comment type="subcellular location">
    <subcellularLocation>
        <location evidence="1">Cell membrane</location>
        <topology evidence="1">Multi-pass membrane protein</topology>
    </subcellularLocation>
</comment>
<comment type="catalytic activity">
    <reaction evidence="12">
        <text>2 a Fe(II)-siderophore + NADP(+) + H(+) = 2 a Fe(III)-siderophore + NADPH</text>
        <dbReference type="Rhea" id="RHEA:28795"/>
        <dbReference type="Rhea" id="RHEA-COMP:11342"/>
        <dbReference type="Rhea" id="RHEA-COMP:11344"/>
        <dbReference type="ChEBI" id="CHEBI:15378"/>
        <dbReference type="ChEBI" id="CHEBI:29033"/>
        <dbReference type="ChEBI" id="CHEBI:29034"/>
        <dbReference type="ChEBI" id="CHEBI:57783"/>
        <dbReference type="ChEBI" id="CHEBI:58349"/>
        <dbReference type="EC" id="1.16.1.9"/>
    </reaction>
</comment>
<evidence type="ECO:0000256" key="1">
    <source>
        <dbReference type="ARBA" id="ARBA00004651"/>
    </source>
</evidence>
<reference evidence="16" key="1">
    <citation type="journal article" date="2020" name="Stud. Mycol.">
        <title>101 Dothideomycetes genomes: a test case for predicting lifestyles and emergence of pathogens.</title>
        <authorList>
            <person name="Haridas S."/>
            <person name="Albert R."/>
            <person name="Binder M."/>
            <person name="Bloem J."/>
            <person name="Labutti K."/>
            <person name="Salamov A."/>
            <person name="Andreopoulos B."/>
            <person name="Baker S."/>
            <person name="Barry K."/>
            <person name="Bills G."/>
            <person name="Bluhm B."/>
            <person name="Cannon C."/>
            <person name="Castanera R."/>
            <person name="Culley D."/>
            <person name="Daum C."/>
            <person name="Ezra D."/>
            <person name="Gonzalez J."/>
            <person name="Henrissat B."/>
            <person name="Kuo A."/>
            <person name="Liang C."/>
            <person name="Lipzen A."/>
            <person name="Lutzoni F."/>
            <person name="Magnuson J."/>
            <person name="Mondo S."/>
            <person name="Nolan M."/>
            <person name="Ohm R."/>
            <person name="Pangilinan J."/>
            <person name="Park H.-J."/>
            <person name="Ramirez L."/>
            <person name="Alfaro M."/>
            <person name="Sun H."/>
            <person name="Tritt A."/>
            <person name="Yoshinaga Y."/>
            <person name="Zwiers L.-H."/>
            <person name="Turgeon B."/>
            <person name="Goodwin S."/>
            <person name="Spatafora J."/>
            <person name="Crous P."/>
            <person name="Grigoriev I."/>
        </authorList>
    </citation>
    <scope>NUCLEOTIDE SEQUENCE</scope>
    <source>
        <strain evidence="16">CBS 122368</strain>
    </source>
</reference>
<dbReference type="InterPro" id="IPR017927">
    <property type="entry name" value="FAD-bd_FR_type"/>
</dbReference>
<keyword evidence="17" id="KW-1185">Reference proteome</keyword>
<evidence type="ECO:0000256" key="5">
    <source>
        <dbReference type="ARBA" id="ARBA00022475"/>
    </source>
</evidence>
<comment type="similarity">
    <text evidence="2">Belongs to the ferric reductase (FRE) family.</text>
</comment>
<feature type="signal peptide" evidence="14">
    <location>
        <begin position="1"/>
        <end position="17"/>
    </location>
</feature>
<dbReference type="SFLD" id="SFLDG01168">
    <property type="entry name" value="Ferric_reductase_subgroup_(FRE"/>
    <property type="match status" value="1"/>
</dbReference>
<protein>
    <recommendedName>
        <fullName evidence="3">ferric-chelate reductase (NADPH)</fullName>
        <ecNumber evidence="3">1.16.1.9</ecNumber>
    </recommendedName>
</protein>
<dbReference type="Gene3D" id="2.40.30.10">
    <property type="entry name" value="Translation factors"/>
    <property type="match status" value="1"/>
</dbReference>
<keyword evidence="6 13" id="KW-0812">Transmembrane</keyword>
<dbReference type="PROSITE" id="PS51384">
    <property type="entry name" value="FAD_FR"/>
    <property type="match status" value="1"/>
</dbReference>
<dbReference type="InterPro" id="IPR013130">
    <property type="entry name" value="Fe3_Rdtase_TM_dom"/>
</dbReference>
<evidence type="ECO:0000256" key="8">
    <source>
        <dbReference type="ARBA" id="ARBA00022989"/>
    </source>
</evidence>
<dbReference type="RefSeq" id="XP_033685189.1">
    <property type="nucleotide sequence ID" value="XM_033828859.1"/>
</dbReference>
<dbReference type="InterPro" id="IPR017938">
    <property type="entry name" value="Riboflavin_synthase-like_b-brl"/>
</dbReference>
<evidence type="ECO:0000256" key="14">
    <source>
        <dbReference type="SAM" id="SignalP"/>
    </source>
</evidence>
<keyword evidence="9" id="KW-0560">Oxidoreductase</keyword>
<dbReference type="GO" id="GO:0052851">
    <property type="term" value="F:ferric-chelate reductase (NADPH) activity"/>
    <property type="evidence" value="ECO:0007669"/>
    <property type="project" value="UniProtKB-EC"/>
</dbReference>
<dbReference type="OrthoDB" id="17725at2759"/>
<proteinExistence type="inferred from homology"/>
<evidence type="ECO:0000256" key="6">
    <source>
        <dbReference type="ARBA" id="ARBA00022692"/>
    </source>
</evidence>
<evidence type="ECO:0000256" key="2">
    <source>
        <dbReference type="ARBA" id="ARBA00006278"/>
    </source>
</evidence>
<evidence type="ECO:0000256" key="12">
    <source>
        <dbReference type="ARBA" id="ARBA00048483"/>
    </source>
</evidence>
<dbReference type="InterPro" id="IPR039261">
    <property type="entry name" value="FNR_nucleotide-bd"/>
</dbReference>
<keyword evidence="14" id="KW-0732">Signal</keyword>
<feature type="transmembrane region" description="Helical" evidence="13">
    <location>
        <begin position="212"/>
        <end position="233"/>
    </location>
</feature>
<feature type="transmembrane region" description="Helical" evidence="13">
    <location>
        <begin position="174"/>
        <end position="200"/>
    </location>
</feature>
<evidence type="ECO:0000256" key="4">
    <source>
        <dbReference type="ARBA" id="ARBA00022448"/>
    </source>
</evidence>
<evidence type="ECO:0000256" key="7">
    <source>
        <dbReference type="ARBA" id="ARBA00022982"/>
    </source>
</evidence>
<evidence type="ECO:0000256" key="11">
    <source>
        <dbReference type="ARBA" id="ARBA00023136"/>
    </source>
</evidence>
<dbReference type="EMBL" id="ML987194">
    <property type="protein sequence ID" value="KAF2250185.1"/>
    <property type="molecule type" value="Genomic_DNA"/>
</dbReference>
<evidence type="ECO:0000256" key="3">
    <source>
        <dbReference type="ARBA" id="ARBA00012668"/>
    </source>
</evidence>
<dbReference type="Pfam" id="PF08030">
    <property type="entry name" value="NAD_binding_6"/>
    <property type="match status" value="1"/>
</dbReference>
<feature type="chain" id="PRO_5025436727" description="ferric-chelate reductase (NADPH)" evidence="14">
    <location>
        <begin position="18"/>
        <end position="632"/>
    </location>
</feature>
<dbReference type="InterPro" id="IPR013121">
    <property type="entry name" value="Fe_red_NAD-bd_6"/>
</dbReference>
<dbReference type="GO" id="GO:0006826">
    <property type="term" value="P:iron ion transport"/>
    <property type="evidence" value="ECO:0007669"/>
    <property type="project" value="TreeGrafter"/>
</dbReference>
<dbReference type="PANTHER" id="PTHR32361:SF23">
    <property type="entry name" value="FERRIC-CHELATE REDUCTASE"/>
    <property type="match status" value="1"/>
</dbReference>
<sequence length="632" mass="70812">MSTRLFLCSVTAGLTVAMDMGSGSSASNITNLPLSDPRCNSDTCLAFKAAHAASQAQISWASQFLYGHYTTWYYLVAIFLAMLYYAFKLFRYRRPVSSSQAGRTGLPKKAVALLRYISYRRIRGRYADAFGLPSFGLLFFVLFTSLYLLLLTFVQRPYYRGHRGYGSPPLAVRTGLMATALTPIIVALAGKVNLITILTGISHEKLNILHRYTSYMCLFLSIVHTVPFIVAPLKDGGAKQLHKQYYKVGGMEYTGTPPLGILVGICVLSIPWIRNKSYSFFYRLHIPLYVVYLGLMFWHCAQELDSWDYLWATLAVYLTSAAARAFYKWQTFNIFRPWVQGFPAQLTPLEGGMTRVDVTVPDDFKWKAGQHCWLRFPHLSLLHNHPFTIASLPHGASSQTEKSSREEILRFYVRTYRGLTKELAASTVRTDQALDRQRTVHVDGPYGGLVMNLAQRHDQLIFVAGGGGISACLPFMLETGMRMAKGAAFTKCIHLVWMVREECHLQWVRDDLTELVKAVGDGAFVPHFFVTDASSRRESPNATKTELDKDLSKDISVAASPASPLEVGSVRYERPFLLDILPSILMGRRIMVFGCGPESLKADLANAAARVQSRVWCGDADEIALHTETFGW</sequence>
<gene>
    <name evidence="16" type="ORF">BU26DRAFT_518615</name>
</gene>
<keyword evidence="4" id="KW-0813">Transport</keyword>
<dbReference type="CDD" id="cd06186">
    <property type="entry name" value="NOX_Duox_like_FAD_NADP"/>
    <property type="match status" value="1"/>
</dbReference>
<keyword evidence="5" id="KW-1003">Cell membrane</keyword>
<dbReference type="Gene3D" id="3.40.50.80">
    <property type="entry name" value="Nucleotide-binding domain of ferredoxin-NADP reductase (FNR) module"/>
    <property type="match status" value="1"/>
</dbReference>
<dbReference type="GO" id="GO:0015677">
    <property type="term" value="P:copper ion import"/>
    <property type="evidence" value="ECO:0007669"/>
    <property type="project" value="TreeGrafter"/>
</dbReference>
<dbReference type="InterPro" id="IPR051410">
    <property type="entry name" value="Ferric/Cupric_Reductase"/>
</dbReference>
<feature type="transmembrane region" description="Helical" evidence="13">
    <location>
        <begin position="309"/>
        <end position="327"/>
    </location>
</feature>
<name>A0A6A6IHU2_9PLEO</name>
<dbReference type="SUPFAM" id="SSF63380">
    <property type="entry name" value="Riboflavin synthase domain-like"/>
    <property type="match status" value="1"/>
</dbReference>
<dbReference type="Proteomes" id="UP000800094">
    <property type="component" value="Unassembled WGS sequence"/>
</dbReference>